<dbReference type="InterPro" id="IPR050708">
    <property type="entry name" value="T6SS_VgrG/RHS"/>
</dbReference>
<dbReference type="Gene3D" id="2.180.10.10">
    <property type="entry name" value="RHS repeat-associated core"/>
    <property type="match status" value="1"/>
</dbReference>
<proteinExistence type="predicted"/>
<keyword evidence="2" id="KW-1185">Reference proteome</keyword>
<dbReference type="PANTHER" id="PTHR32305">
    <property type="match status" value="1"/>
</dbReference>
<evidence type="ECO:0000313" key="1">
    <source>
        <dbReference type="EMBL" id="MFC4819601.1"/>
    </source>
</evidence>
<comment type="caution">
    <text evidence="1">The sequence shown here is derived from an EMBL/GenBank/DDBJ whole genome shotgun (WGS) entry which is preliminary data.</text>
</comment>
<dbReference type="InterPro" id="IPR022385">
    <property type="entry name" value="Rhs_assc_core"/>
</dbReference>
<dbReference type="RefSeq" id="WP_380019384.1">
    <property type="nucleotide sequence ID" value="NZ_JBHSHD010000005.1"/>
</dbReference>
<sequence>MTSTLDVLHYVGSAEVHWISGSVARVEVRRYVGPVLVVQTANVFGEQNYRIERQYFLTDAQGSTSAVLSDWGQPLNDSASMSFDPFGARRDPTGGGTPPWWSGVLQELDASTRHGYTGHEQVDAFGVIHMGGRLYDPGLGRFLQADPIVQDPLNSQSLNRYSYVLNNPMTYTDPTGYFSVGDGLRLVATAVIAWYAPYLASYLGGGFGGAVAAGAISGFAAGAVQTGNLKGAVNGAVSGAVFGGIGASLPAEGSGALYESGRLSTSGYAVRALTSGVAGGVLSTMQGGRFGAGFASAGLGSALTPVAGRVASNSVGQGFLVAIVGGTASAAGGGKFANGAMSAAFSYAFGRVAEKFETGSSDVTDVSPIEVPSSVKIEAQGFETQNAAAKAAGAAYGEEGVRRRQELQLGLSRISEGNWSYLTPGWGPVGAVRVDPTALLQAYRAAGLSVQAWMHGHFDSQLFFSAVDFSMVWGKSQPTYLVNSVGQVRSLTDAQLKGALKSLPRDYKSKGFDGLRKFYEKNGFPGSEL</sequence>
<dbReference type="NCBIfam" id="TIGR03696">
    <property type="entry name" value="Rhs_assc_core"/>
    <property type="match status" value="1"/>
</dbReference>
<accession>A0ABV9QRW1</accession>
<dbReference type="PANTHER" id="PTHR32305:SF15">
    <property type="entry name" value="PROTEIN RHSA-RELATED"/>
    <property type="match status" value="1"/>
</dbReference>
<name>A0ABV9QRW1_9GAMM</name>
<gene>
    <name evidence="1" type="ORF">ACFO6Q_04660</name>
</gene>
<protein>
    <submittedName>
        <fullName evidence="1">RHS repeat-associated core domain-containing protein</fullName>
    </submittedName>
</protein>
<dbReference type="EMBL" id="JBHSHD010000005">
    <property type="protein sequence ID" value="MFC4819601.1"/>
    <property type="molecule type" value="Genomic_DNA"/>
</dbReference>
<organism evidence="1 2">
    <name type="scientific">Dokdonella ginsengisoli</name>
    <dbReference type="NCBI Taxonomy" id="363846"/>
    <lineage>
        <taxon>Bacteria</taxon>
        <taxon>Pseudomonadati</taxon>
        <taxon>Pseudomonadota</taxon>
        <taxon>Gammaproteobacteria</taxon>
        <taxon>Lysobacterales</taxon>
        <taxon>Rhodanobacteraceae</taxon>
        <taxon>Dokdonella</taxon>
    </lineage>
</organism>
<reference evidence="2" key="1">
    <citation type="journal article" date="2019" name="Int. J. Syst. Evol. Microbiol.">
        <title>The Global Catalogue of Microorganisms (GCM) 10K type strain sequencing project: providing services to taxonomists for standard genome sequencing and annotation.</title>
        <authorList>
            <consortium name="The Broad Institute Genomics Platform"/>
            <consortium name="The Broad Institute Genome Sequencing Center for Infectious Disease"/>
            <person name="Wu L."/>
            <person name="Ma J."/>
        </authorList>
    </citation>
    <scope>NUCLEOTIDE SEQUENCE [LARGE SCALE GENOMIC DNA]</scope>
    <source>
        <strain evidence="2">CCUG 30340</strain>
    </source>
</reference>
<evidence type="ECO:0000313" key="2">
    <source>
        <dbReference type="Proteomes" id="UP001595886"/>
    </source>
</evidence>
<dbReference type="Proteomes" id="UP001595886">
    <property type="component" value="Unassembled WGS sequence"/>
</dbReference>